<keyword evidence="2 4" id="KW-0479">Metal-binding</keyword>
<dbReference type="GO" id="GO:0046872">
    <property type="term" value="F:metal ion binding"/>
    <property type="evidence" value="ECO:0007669"/>
    <property type="project" value="UniProtKB-KW"/>
</dbReference>
<dbReference type="GO" id="GO:0020037">
    <property type="term" value="F:heme binding"/>
    <property type="evidence" value="ECO:0007669"/>
    <property type="project" value="InterPro"/>
</dbReference>
<organism evidence="6 7">
    <name type="scientific">Prosthecobacter dejongeii</name>
    <dbReference type="NCBI Taxonomy" id="48465"/>
    <lineage>
        <taxon>Bacteria</taxon>
        <taxon>Pseudomonadati</taxon>
        <taxon>Verrucomicrobiota</taxon>
        <taxon>Verrucomicrobiia</taxon>
        <taxon>Verrucomicrobiales</taxon>
        <taxon>Verrucomicrobiaceae</taxon>
        <taxon>Prosthecobacter</taxon>
    </lineage>
</organism>
<evidence type="ECO:0000256" key="2">
    <source>
        <dbReference type="ARBA" id="ARBA00022723"/>
    </source>
</evidence>
<feature type="domain" description="Cytochrome c" evidence="5">
    <location>
        <begin position="196"/>
        <end position="313"/>
    </location>
</feature>
<evidence type="ECO:0000256" key="3">
    <source>
        <dbReference type="ARBA" id="ARBA00023004"/>
    </source>
</evidence>
<sequence>MKKLLKILGALLLLALLFVAGGVFYVVNYLPNIPVQADLKVEATPERLARGAYLANSVAVCMDCHSTRDWALFSGPLKPGTLGVGGEKFDQTMNFPGSFIAPNITPHGLKSWTDGELYRAITSGVSKDGHPLFPIMPYPSYGKMAAEDVYSIIAYLRSLPAQESSPGPSKADPPVNVIMHLMPQPAQPVSLPAKTDVVAYGGYLANAAGCTECHTKMEKGKRVGAPYAGGFEFAMPSGTVRSPNITPHAVTGIGAWTKQMFVDRFKAYAPGTFKPMPVDAAKGEMQTVMPWTMYANMTEEDLGAIYDYLKTLPAVENNVERWSVAKK</sequence>
<name>A0A7W7YI55_9BACT</name>
<proteinExistence type="predicted"/>
<reference evidence="6 7" key="1">
    <citation type="submission" date="2020-08" db="EMBL/GenBank/DDBJ databases">
        <title>Genomic Encyclopedia of Type Strains, Phase IV (KMG-IV): sequencing the most valuable type-strain genomes for metagenomic binning, comparative biology and taxonomic classification.</title>
        <authorList>
            <person name="Goeker M."/>
        </authorList>
    </citation>
    <scope>NUCLEOTIDE SEQUENCE [LARGE SCALE GENOMIC DNA]</scope>
    <source>
        <strain evidence="6 7">DSM 12251</strain>
    </source>
</reference>
<gene>
    <name evidence="6" type="ORF">HNQ64_000847</name>
</gene>
<dbReference type="InterPro" id="IPR036909">
    <property type="entry name" value="Cyt_c-like_dom_sf"/>
</dbReference>
<dbReference type="Gene3D" id="1.10.760.10">
    <property type="entry name" value="Cytochrome c-like domain"/>
    <property type="match status" value="2"/>
</dbReference>
<keyword evidence="7" id="KW-1185">Reference proteome</keyword>
<dbReference type="Proteomes" id="UP000534294">
    <property type="component" value="Unassembled WGS sequence"/>
</dbReference>
<evidence type="ECO:0000256" key="4">
    <source>
        <dbReference type="PROSITE-ProRule" id="PRU00433"/>
    </source>
</evidence>
<dbReference type="GO" id="GO:0009055">
    <property type="term" value="F:electron transfer activity"/>
    <property type="evidence" value="ECO:0007669"/>
    <property type="project" value="InterPro"/>
</dbReference>
<accession>A0A7W7YI55</accession>
<comment type="caution">
    <text evidence="6">The sequence shown here is derived from an EMBL/GenBank/DDBJ whole genome shotgun (WGS) entry which is preliminary data.</text>
</comment>
<dbReference type="RefSeq" id="WP_184205624.1">
    <property type="nucleotide sequence ID" value="NZ_JACHIF010000001.1"/>
</dbReference>
<dbReference type="PROSITE" id="PS51007">
    <property type="entry name" value="CYTC"/>
    <property type="match status" value="2"/>
</dbReference>
<dbReference type="EMBL" id="JACHIF010000001">
    <property type="protein sequence ID" value="MBB5036613.1"/>
    <property type="molecule type" value="Genomic_DNA"/>
</dbReference>
<dbReference type="AlphaFoldDB" id="A0A7W7YI55"/>
<evidence type="ECO:0000259" key="5">
    <source>
        <dbReference type="PROSITE" id="PS51007"/>
    </source>
</evidence>
<feature type="domain" description="Cytochrome c" evidence="5">
    <location>
        <begin position="46"/>
        <end position="160"/>
    </location>
</feature>
<keyword evidence="3 4" id="KW-0408">Iron</keyword>
<evidence type="ECO:0000313" key="7">
    <source>
        <dbReference type="Proteomes" id="UP000534294"/>
    </source>
</evidence>
<evidence type="ECO:0000313" key="6">
    <source>
        <dbReference type="EMBL" id="MBB5036613.1"/>
    </source>
</evidence>
<dbReference type="SUPFAM" id="SSF46626">
    <property type="entry name" value="Cytochrome c"/>
    <property type="match status" value="2"/>
</dbReference>
<dbReference type="PANTHER" id="PTHR35008">
    <property type="entry name" value="BLL4482 PROTEIN-RELATED"/>
    <property type="match status" value="1"/>
</dbReference>
<protein>
    <recommendedName>
        <fullName evidence="5">Cytochrome c domain-containing protein</fullName>
    </recommendedName>
</protein>
<dbReference type="Pfam" id="PF00034">
    <property type="entry name" value="Cytochrom_C"/>
    <property type="match status" value="1"/>
</dbReference>
<evidence type="ECO:0000256" key="1">
    <source>
        <dbReference type="ARBA" id="ARBA00022617"/>
    </source>
</evidence>
<dbReference type="PANTHER" id="PTHR35008:SF8">
    <property type="entry name" value="ALCOHOL DEHYDROGENASE CYTOCHROME C SUBUNIT"/>
    <property type="match status" value="1"/>
</dbReference>
<keyword evidence="1 4" id="KW-0349">Heme</keyword>
<dbReference type="InterPro" id="IPR051459">
    <property type="entry name" value="Cytochrome_c-type_DH"/>
</dbReference>
<dbReference type="InterPro" id="IPR009056">
    <property type="entry name" value="Cyt_c-like_dom"/>
</dbReference>